<keyword evidence="1" id="KW-0812">Transmembrane</keyword>
<evidence type="ECO:0000313" key="3">
    <source>
        <dbReference type="Proteomes" id="UP000198615"/>
    </source>
</evidence>
<dbReference type="Proteomes" id="UP000198615">
    <property type="component" value="Unassembled WGS sequence"/>
</dbReference>
<evidence type="ECO:0000313" key="2">
    <source>
        <dbReference type="EMBL" id="SDG28806.1"/>
    </source>
</evidence>
<feature type="transmembrane region" description="Helical" evidence="1">
    <location>
        <begin position="49"/>
        <end position="71"/>
    </location>
</feature>
<protein>
    <submittedName>
        <fullName evidence="2">Uncharacterized protein</fullName>
    </submittedName>
</protein>
<feature type="transmembrane region" description="Helical" evidence="1">
    <location>
        <begin position="15"/>
        <end position="42"/>
    </location>
</feature>
<feature type="transmembrane region" description="Helical" evidence="1">
    <location>
        <begin position="96"/>
        <end position="117"/>
    </location>
</feature>
<evidence type="ECO:0000256" key="1">
    <source>
        <dbReference type="SAM" id="Phobius"/>
    </source>
</evidence>
<organism evidence="2 3">
    <name type="scientific">Thalassobaculum litoreum DSM 18839</name>
    <dbReference type="NCBI Taxonomy" id="1123362"/>
    <lineage>
        <taxon>Bacteria</taxon>
        <taxon>Pseudomonadati</taxon>
        <taxon>Pseudomonadota</taxon>
        <taxon>Alphaproteobacteria</taxon>
        <taxon>Rhodospirillales</taxon>
        <taxon>Thalassobaculaceae</taxon>
        <taxon>Thalassobaculum</taxon>
    </lineage>
</organism>
<keyword evidence="1" id="KW-0472">Membrane</keyword>
<accession>A0A8G2BLZ9</accession>
<gene>
    <name evidence="2" type="ORF">SAMN05660686_03931</name>
</gene>
<dbReference type="AlphaFoldDB" id="A0A8G2BLZ9"/>
<keyword evidence="3" id="KW-1185">Reference proteome</keyword>
<name>A0A8G2BLZ9_9PROT</name>
<dbReference type="EMBL" id="FNBW01000013">
    <property type="protein sequence ID" value="SDG28806.1"/>
    <property type="molecule type" value="Genomic_DNA"/>
</dbReference>
<comment type="caution">
    <text evidence="2">The sequence shown here is derived from an EMBL/GenBank/DDBJ whole genome shotgun (WGS) entry which is preliminary data.</text>
</comment>
<proteinExistence type="predicted"/>
<keyword evidence="1" id="KW-1133">Transmembrane helix</keyword>
<sequence length="118" mass="13123">MRGYQKLPRISQSKLITIVCFLLGAFCFTSGSINIDFLYVVLNSSVFKIIFGIYVFSGCFMVLVSNLYLIFSGHGLVPARGDLHKAPAVVQISYRFFYRPLIAWIMFLAGGALANALL</sequence>
<reference evidence="2 3" key="1">
    <citation type="submission" date="2016-10" db="EMBL/GenBank/DDBJ databases">
        <authorList>
            <person name="Varghese N."/>
            <person name="Submissions S."/>
        </authorList>
    </citation>
    <scope>NUCLEOTIDE SEQUENCE [LARGE SCALE GENOMIC DNA]</scope>
    <source>
        <strain evidence="2 3">DSM 18839</strain>
    </source>
</reference>